<keyword evidence="1" id="KW-0862">Zinc</keyword>
<dbReference type="GO" id="GO:0008270">
    <property type="term" value="F:zinc ion binding"/>
    <property type="evidence" value="ECO:0007669"/>
    <property type="project" value="UniProtKB-KW"/>
</dbReference>
<gene>
    <name evidence="4" type="ORF">Ahy_B02g058064</name>
</gene>
<dbReference type="InterPro" id="IPR040256">
    <property type="entry name" value="At4g02000-like"/>
</dbReference>
<dbReference type="InterPro" id="IPR001878">
    <property type="entry name" value="Znf_CCHC"/>
</dbReference>
<dbReference type="Proteomes" id="UP000289738">
    <property type="component" value="Chromosome B02"/>
</dbReference>
<sequence length="583" mass="65939">MAKESSAKVSTQEEDLKKRSTKKVKTRDDVDLNQPSECMDIAGQEHDVERLSKISYKKSLLTSPGLSPGGDTMAMDGIDENAPNPEDQWYIDAEKEDLGEKPFDPCPTIPFDEWCKPWRNALIVKVLGKRVGLGFIEQRLRRDWAKKDEADYSHALLEGPWMIAGHYLINQVKKIAAWIRIPNLPIELYNPRFLWRVGSAIGQMLKIDRTTSIHSRGRFARICVEIDLAKQLVPRISVLGSELNIEYEGLYQICFNCGRYGHRMDQCGETVVEQVETQKVENVDQKADSGDNQAIDDNQNRSFTDFGIQHDTRPNQNPPNFGPWMMVRRQNEKKKAISSNEKGGNIHEINRGEKLAPEDIVESIEEGRGSRYNILYEENPQDVEVHAMHVDSEKSINNTQDGLQAAKAHNNVEKIQPIYKKILKLGAGKNPQGIRKPNHGLIGLKPNEKGNKLKAKMLEQSLPKAKEHINEASLVIHNKKNSEMEAMELVMLEHMRRLQDDQREAFEISKRMQSPLEAHEVRNNFLIQNSSSSMRPPDPGSGVALNSNKQTSPTLENPSKNQLKDGKSSHESAGLVLGTQPRN</sequence>
<feature type="compositionally biased region" description="Polar residues" evidence="2">
    <location>
        <begin position="544"/>
        <end position="561"/>
    </location>
</feature>
<feature type="region of interest" description="Disordered" evidence="2">
    <location>
        <begin position="62"/>
        <end position="83"/>
    </location>
</feature>
<feature type="region of interest" description="Disordered" evidence="2">
    <location>
        <begin position="1"/>
        <end position="37"/>
    </location>
</feature>
<evidence type="ECO:0000313" key="5">
    <source>
        <dbReference type="Proteomes" id="UP000289738"/>
    </source>
</evidence>
<dbReference type="AlphaFoldDB" id="A0A445ADR0"/>
<protein>
    <recommendedName>
        <fullName evidence="3">CCHC-type domain-containing protein</fullName>
    </recommendedName>
</protein>
<keyword evidence="1" id="KW-0863">Zinc-finger</keyword>
<name>A0A445ADR0_ARAHY</name>
<reference evidence="4 5" key="1">
    <citation type="submission" date="2019-01" db="EMBL/GenBank/DDBJ databases">
        <title>Sequencing of cultivated peanut Arachis hypogaea provides insights into genome evolution and oil improvement.</title>
        <authorList>
            <person name="Chen X."/>
        </authorList>
    </citation>
    <scope>NUCLEOTIDE SEQUENCE [LARGE SCALE GENOMIC DNA]</scope>
    <source>
        <strain evidence="5">cv. Fuhuasheng</strain>
        <tissue evidence="4">Leaves</tissue>
    </source>
</reference>
<feature type="region of interest" description="Disordered" evidence="2">
    <location>
        <begin position="529"/>
        <end position="583"/>
    </location>
</feature>
<accession>A0A445ADR0</accession>
<feature type="domain" description="CCHC-type" evidence="3">
    <location>
        <begin position="254"/>
        <end position="267"/>
    </location>
</feature>
<keyword evidence="5" id="KW-1185">Reference proteome</keyword>
<evidence type="ECO:0000256" key="1">
    <source>
        <dbReference type="PROSITE-ProRule" id="PRU00047"/>
    </source>
</evidence>
<dbReference type="PANTHER" id="PTHR31286">
    <property type="entry name" value="GLYCINE-RICH CELL WALL STRUCTURAL PROTEIN 1.8-LIKE"/>
    <property type="match status" value="1"/>
</dbReference>
<dbReference type="GO" id="GO:0003676">
    <property type="term" value="F:nucleic acid binding"/>
    <property type="evidence" value="ECO:0007669"/>
    <property type="project" value="InterPro"/>
</dbReference>
<dbReference type="PROSITE" id="PS50158">
    <property type="entry name" value="ZF_CCHC"/>
    <property type="match status" value="1"/>
</dbReference>
<organism evidence="4 5">
    <name type="scientific">Arachis hypogaea</name>
    <name type="common">Peanut</name>
    <dbReference type="NCBI Taxonomy" id="3818"/>
    <lineage>
        <taxon>Eukaryota</taxon>
        <taxon>Viridiplantae</taxon>
        <taxon>Streptophyta</taxon>
        <taxon>Embryophyta</taxon>
        <taxon>Tracheophyta</taxon>
        <taxon>Spermatophyta</taxon>
        <taxon>Magnoliopsida</taxon>
        <taxon>eudicotyledons</taxon>
        <taxon>Gunneridae</taxon>
        <taxon>Pentapetalae</taxon>
        <taxon>rosids</taxon>
        <taxon>fabids</taxon>
        <taxon>Fabales</taxon>
        <taxon>Fabaceae</taxon>
        <taxon>Papilionoideae</taxon>
        <taxon>50 kb inversion clade</taxon>
        <taxon>dalbergioids sensu lato</taxon>
        <taxon>Dalbergieae</taxon>
        <taxon>Pterocarpus clade</taxon>
        <taxon>Arachis</taxon>
    </lineage>
</organism>
<dbReference type="PANTHER" id="PTHR31286:SF99">
    <property type="entry name" value="DUF4283 DOMAIN-CONTAINING PROTEIN"/>
    <property type="match status" value="1"/>
</dbReference>
<comment type="caution">
    <text evidence="4">The sequence shown here is derived from an EMBL/GenBank/DDBJ whole genome shotgun (WGS) entry which is preliminary data.</text>
</comment>
<dbReference type="EMBL" id="SDMP01000012">
    <property type="protein sequence ID" value="RYR24560.1"/>
    <property type="molecule type" value="Genomic_DNA"/>
</dbReference>
<evidence type="ECO:0000313" key="4">
    <source>
        <dbReference type="EMBL" id="RYR24560.1"/>
    </source>
</evidence>
<evidence type="ECO:0000256" key="2">
    <source>
        <dbReference type="SAM" id="MobiDB-lite"/>
    </source>
</evidence>
<keyword evidence="1" id="KW-0479">Metal-binding</keyword>
<evidence type="ECO:0000259" key="3">
    <source>
        <dbReference type="PROSITE" id="PS50158"/>
    </source>
</evidence>
<proteinExistence type="predicted"/>
<dbReference type="STRING" id="3818.A0A445ADR0"/>